<name>A0A2S9XBI9_9BACT</name>
<feature type="domain" description="Choice-of-anchor I" evidence="2">
    <location>
        <begin position="10"/>
        <end position="486"/>
    </location>
</feature>
<dbReference type="InterPro" id="IPR052956">
    <property type="entry name" value="Mesenchyme-surface_protein"/>
</dbReference>
<organism evidence="3 4">
    <name type="scientific">Enhygromyxa salina</name>
    <dbReference type="NCBI Taxonomy" id="215803"/>
    <lineage>
        <taxon>Bacteria</taxon>
        <taxon>Pseudomonadati</taxon>
        <taxon>Myxococcota</taxon>
        <taxon>Polyangia</taxon>
        <taxon>Nannocystales</taxon>
        <taxon>Nannocystaceae</taxon>
        <taxon>Enhygromyxa</taxon>
    </lineage>
</organism>
<dbReference type="PANTHER" id="PTHR46928:SF1">
    <property type="entry name" value="MESENCHYME-SPECIFIC CELL SURFACE GLYCOPROTEIN"/>
    <property type="match status" value="1"/>
</dbReference>
<dbReference type="InterPro" id="IPR011048">
    <property type="entry name" value="Haem_d1_sf"/>
</dbReference>
<dbReference type="AlphaFoldDB" id="A0A2S9XBI9"/>
<protein>
    <recommendedName>
        <fullName evidence="2">Choice-of-anchor I domain-containing protein</fullName>
    </recommendedName>
</protein>
<comment type="caution">
    <text evidence="3">The sequence shown here is derived from an EMBL/GenBank/DDBJ whole genome shotgun (WGS) entry which is preliminary data.</text>
</comment>
<feature type="region of interest" description="Disordered" evidence="1">
    <location>
        <begin position="366"/>
        <end position="394"/>
    </location>
</feature>
<dbReference type="Pfam" id="PF22494">
    <property type="entry name" value="choice_anch_I"/>
    <property type="match status" value="1"/>
</dbReference>
<dbReference type="PANTHER" id="PTHR46928">
    <property type="entry name" value="MESENCHYME-SPECIFIC CELL SURFACE GLYCOPROTEIN"/>
    <property type="match status" value="1"/>
</dbReference>
<keyword evidence="4" id="KW-1185">Reference proteome</keyword>
<dbReference type="NCBIfam" id="NF038117">
    <property type="entry name" value="choice_anch_I"/>
    <property type="match status" value="1"/>
</dbReference>
<evidence type="ECO:0000259" key="2">
    <source>
        <dbReference type="Pfam" id="PF22494"/>
    </source>
</evidence>
<proteinExistence type="predicted"/>
<dbReference type="InterPro" id="IPR015943">
    <property type="entry name" value="WD40/YVTN_repeat-like_dom_sf"/>
</dbReference>
<dbReference type="SUPFAM" id="SSF50969">
    <property type="entry name" value="YVTN repeat-like/Quinoprotein amine dehydrogenase"/>
    <property type="match status" value="1"/>
</dbReference>
<evidence type="ECO:0000313" key="3">
    <source>
        <dbReference type="EMBL" id="PRP90218.1"/>
    </source>
</evidence>
<dbReference type="InterPro" id="IPR055188">
    <property type="entry name" value="Choice_anch_I"/>
</dbReference>
<accession>A0A2S9XBI9</accession>
<reference evidence="3 4" key="1">
    <citation type="submission" date="2018-03" db="EMBL/GenBank/DDBJ databases">
        <title>Draft Genome Sequences of the Obligatory Marine Myxobacteria Enhygromyxa salina SWB005.</title>
        <authorList>
            <person name="Poehlein A."/>
            <person name="Moghaddam J.A."/>
            <person name="Harms H."/>
            <person name="Alanjari M."/>
            <person name="Koenig G.M."/>
            <person name="Daniel R."/>
            <person name="Schaeberle T.F."/>
        </authorList>
    </citation>
    <scope>NUCLEOTIDE SEQUENCE [LARGE SCALE GENOMIC DNA]</scope>
    <source>
        <strain evidence="3 4">SWB005</strain>
    </source>
</reference>
<evidence type="ECO:0000313" key="4">
    <source>
        <dbReference type="Proteomes" id="UP000237968"/>
    </source>
</evidence>
<dbReference type="InterPro" id="IPR011044">
    <property type="entry name" value="Quino_amine_DH_bsu"/>
</dbReference>
<evidence type="ECO:0000256" key="1">
    <source>
        <dbReference type="SAM" id="MobiDB-lite"/>
    </source>
</evidence>
<feature type="compositionally biased region" description="Basic and acidic residues" evidence="1">
    <location>
        <begin position="381"/>
        <end position="391"/>
    </location>
</feature>
<sequence length="489" mass="51594">MYETGIFDESAAEITAFDPASARLFVVNGADASVDVLDLTDPTTPTLIDSFDVMPYGGGANSVAVADGLVAVAVEALAPQDPGSVVFFTAADLSVLNQLEVGAMPDMLTFSPDHTKVVLACEGEPDDDYLLDPEGVVSIVDVSGEVEMLTDADVASADFGAFNLANIDPQIRIFGPGSTVAQDVEPEYVAISADSSTAWVSLQENNAVAVVDLDAATVTELLALGYKNHSQPGKGLDPSDDDGEIAIANWPVLGMYQPDALARFTVDGQDYVLSANEGDSRAYDALDEEVRTKELTLDPQVFPDAALQDDEQLGRLTVTTVNGDLGNDGDHEQLYAFGTRSVSVWSAAGDLVWDSGDELEQTTAAAYPEQFNASNDENDSLESRSDAKGPEPEGATVAELWGRPYAFVGLERIGGVVVYDLSDPQAPSMVLYDNSTRDFMGDPEQGTAGDLGPEGLEVVQAADSPSGEPLLIVANEVSGTVRIYQIIAE</sequence>
<dbReference type="SUPFAM" id="SSF51004">
    <property type="entry name" value="C-terminal (heme d1) domain of cytochrome cd1-nitrite reductase"/>
    <property type="match status" value="1"/>
</dbReference>
<dbReference type="EMBL" id="PVNK01000291">
    <property type="protein sequence ID" value="PRP90218.1"/>
    <property type="molecule type" value="Genomic_DNA"/>
</dbReference>
<dbReference type="Gene3D" id="2.130.10.10">
    <property type="entry name" value="YVTN repeat-like/Quinoprotein amine dehydrogenase"/>
    <property type="match status" value="1"/>
</dbReference>
<gene>
    <name evidence="3" type="ORF">ENSA5_66790</name>
</gene>
<dbReference type="Proteomes" id="UP000237968">
    <property type="component" value="Unassembled WGS sequence"/>
</dbReference>